<dbReference type="EMBL" id="CAJOBE010002794">
    <property type="protein sequence ID" value="CAF3843992.1"/>
    <property type="molecule type" value="Genomic_DNA"/>
</dbReference>
<organism evidence="1 2">
    <name type="scientific">Rotaria sordida</name>
    <dbReference type="NCBI Taxonomy" id="392033"/>
    <lineage>
        <taxon>Eukaryota</taxon>
        <taxon>Metazoa</taxon>
        <taxon>Spiralia</taxon>
        <taxon>Gnathifera</taxon>
        <taxon>Rotifera</taxon>
        <taxon>Eurotatoria</taxon>
        <taxon>Bdelloidea</taxon>
        <taxon>Philodinida</taxon>
        <taxon>Philodinidae</taxon>
        <taxon>Rotaria</taxon>
    </lineage>
</organism>
<name>A0A819E3C3_9BILA</name>
<protein>
    <submittedName>
        <fullName evidence="1">Uncharacterized protein</fullName>
    </submittedName>
</protein>
<comment type="caution">
    <text evidence="1">The sequence shown here is derived from an EMBL/GenBank/DDBJ whole genome shotgun (WGS) entry which is preliminary data.</text>
</comment>
<gene>
    <name evidence="1" type="ORF">FNK824_LOCUS17523</name>
</gene>
<proteinExistence type="predicted"/>
<reference evidence="1" key="1">
    <citation type="submission" date="2021-02" db="EMBL/GenBank/DDBJ databases">
        <authorList>
            <person name="Nowell W R."/>
        </authorList>
    </citation>
    <scope>NUCLEOTIDE SEQUENCE</scope>
</reference>
<sequence length="72" mass="8236">NDTVTIQWKPRECTDCFTWTPKQLSFNTENFQERQILKITRVKDGSPTNLIPVFNGGGFDSVVAEVYSIIIQ</sequence>
<evidence type="ECO:0000313" key="2">
    <source>
        <dbReference type="Proteomes" id="UP000663874"/>
    </source>
</evidence>
<dbReference type="Proteomes" id="UP000663874">
    <property type="component" value="Unassembled WGS sequence"/>
</dbReference>
<feature type="non-terminal residue" evidence="1">
    <location>
        <position position="1"/>
    </location>
</feature>
<dbReference type="AlphaFoldDB" id="A0A819E3C3"/>
<evidence type="ECO:0000313" key="1">
    <source>
        <dbReference type="EMBL" id="CAF3843992.1"/>
    </source>
</evidence>
<accession>A0A819E3C3</accession>